<name>A0A432V6F2_9HYPH</name>
<dbReference type="InterPro" id="IPR024199">
    <property type="entry name" value="Uncharacterised_DsbB"/>
</dbReference>
<comment type="subcellular location">
    <subcellularLocation>
        <location evidence="1">Membrane</location>
        <topology evidence="1">Multi-pass membrane protein</topology>
    </subcellularLocation>
</comment>
<keyword evidence="3 5" id="KW-1133">Transmembrane helix</keyword>
<reference evidence="6 7" key="1">
    <citation type="submission" date="2018-11" db="EMBL/GenBank/DDBJ databases">
        <title>Pseudaminobacter arsenicus sp. nov., an arsenic-resistant bacterium isolated from arsenic-rich aquifers.</title>
        <authorList>
            <person name="Mu Y."/>
        </authorList>
    </citation>
    <scope>NUCLEOTIDE SEQUENCE [LARGE SCALE GENOMIC DNA]</scope>
    <source>
        <strain evidence="6 7">CB3</strain>
    </source>
</reference>
<dbReference type="Pfam" id="PF02600">
    <property type="entry name" value="DsbB"/>
    <property type="match status" value="1"/>
</dbReference>
<dbReference type="Proteomes" id="UP000281647">
    <property type="component" value="Unassembled WGS sequence"/>
</dbReference>
<organism evidence="6 7">
    <name type="scientific">Borborobacter arsenicus</name>
    <dbReference type="NCBI Taxonomy" id="1851146"/>
    <lineage>
        <taxon>Bacteria</taxon>
        <taxon>Pseudomonadati</taxon>
        <taxon>Pseudomonadota</taxon>
        <taxon>Alphaproteobacteria</taxon>
        <taxon>Hyphomicrobiales</taxon>
        <taxon>Phyllobacteriaceae</taxon>
        <taxon>Borborobacter</taxon>
    </lineage>
</organism>
<feature type="transmembrane region" description="Helical" evidence="5">
    <location>
        <begin position="143"/>
        <end position="164"/>
    </location>
</feature>
<protein>
    <submittedName>
        <fullName evidence="6">Disulfide bond formation protein B</fullName>
    </submittedName>
</protein>
<dbReference type="SUPFAM" id="SSF158442">
    <property type="entry name" value="DsbB-like"/>
    <property type="match status" value="1"/>
</dbReference>
<proteinExistence type="predicted"/>
<keyword evidence="2 5" id="KW-0812">Transmembrane</keyword>
<evidence type="ECO:0000313" key="6">
    <source>
        <dbReference type="EMBL" id="RUM97747.1"/>
    </source>
</evidence>
<sequence length="171" mass="17648">MSFLNQPTSSVQTVTALLLLALMAATVGSALGFEHISGYIPCKLCLEQRTPYYVGMPLMAVAALSSSLNFPSSITRGLLFIGGLLMAYGLYMGVYHSGVEWGWWAGPADCGAVVAAPEGGSGGVLDSLNTVIPPSCDRAALRILGLSLAGWNAIASLVLAVIAFRGAVGKP</sequence>
<dbReference type="GO" id="GO:0015035">
    <property type="term" value="F:protein-disulfide reductase activity"/>
    <property type="evidence" value="ECO:0007669"/>
    <property type="project" value="InterPro"/>
</dbReference>
<comment type="caution">
    <text evidence="6">The sequence shown here is derived from an EMBL/GenBank/DDBJ whole genome shotgun (WGS) entry which is preliminary data.</text>
</comment>
<dbReference type="RefSeq" id="WP_128625052.1">
    <property type="nucleotide sequence ID" value="NZ_ML133510.1"/>
</dbReference>
<dbReference type="AlphaFoldDB" id="A0A432V6F2"/>
<gene>
    <name evidence="6" type="ORF">EET67_11830</name>
</gene>
<dbReference type="GO" id="GO:0016020">
    <property type="term" value="C:membrane"/>
    <property type="evidence" value="ECO:0007669"/>
    <property type="project" value="UniProtKB-SubCell"/>
</dbReference>
<accession>A0A432V6F2</accession>
<evidence type="ECO:0000313" key="7">
    <source>
        <dbReference type="Proteomes" id="UP000281647"/>
    </source>
</evidence>
<evidence type="ECO:0000256" key="5">
    <source>
        <dbReference type="SAM" id="Phobius"/>
    </source>
</evidence>
<feature type="transmembrane region" description="Helical" evidence="5">
    <location>
        <begin position="51"/>
        <end position="70"/>
    </location>
</feature>
<evidence type="ECO:0000256" key="2">
    <source>
        <dbReference type="ARBA" id="ARBA00022692"/>
    </source>
</evidence>
<feature type="transmembrane region" description="Helical" evidence="5">
    <location>
        <begin position="77"/>
        <end position="94"/>
    </location>
</feature>
<dbReference type="GO" id="GO:0006457">
    <property type="term" value="P:protein folding"/>
    <property type="evidence" value="ECO:0007669"/>
    <property type="project" value="InterPro"/>
</dbReference>
<dbReference type="PIRSF" id="PIRSF033913">
    <property type="entry name" value="S-S_format_DsbB"/>
    <property type="match status" value="1"/>
</dbReference>
<dbReference type="Gene3D" id="1.20.1550.10">
    <property type="entry name" value="DsbB-like"/>
    <property type="match status" value="1"/>
</dbReference>
<evidence type="ECO:0000256" key="4">
    <source>
        <dbReference type="ARBA" id="ARBA00023136"/>
    </source>
</evidence>
<evidence type="ECO:0000256" key="1">
    <source>
        <dbReference type="ARBA" id="ARBA00004141"/>
    </source>
</evidence>
<dbReference type="InterPro" id="IPR003752">
    <property type="entry name" value="DiS_bond_form_DsbB/BdbC"/>
</dbReference>
<dbReference type="InterPro" id="IPR023380">
    <property type="entry name" value="DsbB-like_sf"/>
</dbReference>
<dbReference type="OrthoDB" id="9808637at2"/>
<dbReference type="EMBL" id="RKST01000010">
    <property type="protein sequence ID" value="RUM97747.1"/>
    <property type="molecule type" value="Genomic_DNA"/>
</dbReference>
<keyword evidence="7" id="KW-1185">Reference proteome</keyword>
<evidence type="ECO:0000256" key="3">
    <source>
        <dbReference type="ARBA" id="ARBA00022989"/>
    </source>
</evidence>
<keyword evidence="4 5" id="KW-0472">Membrane</keyword>